<feature type="domain" description="HTH luxR-type" evidence="4">
    <location>
        <begin position="14"/>
        <end position="77"/>
    </location>
</feature>
<evidence type="ECO:0000256" key="3">
    <source>
        <dbReference type="ARBA" id="ARBA00023163"/>
    </source>
</evidence>
<dbReference type="PRINTS" id="PR00038">
    <property type="entry name" value="HTHLUXR"/>
</dbReference>
<proteinExistence type="predicted"/>
<dbReference type="SUPFAM" id="SSF46894">
    <property type="entry name" value="C-terminal effector domain of the bipartite response regulators"/>
    <property type="match status" value="1"/>
</dbReference>
<evidence type="ECO:0000313" key="5">
    <source>
        <dbReference type="EMBL" id="TSJ44458.1"/>
    </source>
</evidence>
<dbReference type="EMBL" id="VLPK01000001">
    <property type="protein sequence ID" value="TSJ44458.1"/>
    <property type="molecule type" value="Genomic_DNA"/>
</dbReference>
<dbReference type="GO" id="GO:0006355">
    <property type="term" value="P:regulation of DNA-templated transcription"/>
    <property type="evidence" value="ECO:0007669"/>
    <property type="project" value="InterPro"/>
</dbReference>
<sequence length="80" mass="8776">MSLQIAKMVVRSFSRSAGSPLSERETEVLQGIATGKSYTKIALDLFISKETVRSKNIYQKLAVSSKAEALKIAGTNNWLN</sequence>
<dbReference type="Pfam" id="PF00196">
    <property type="entry name" value="GerE"/>
    <property type="match status" value="1"/>
</dbReference>
<dbReference type="PANTHER" id="PTHR44688:SF16">
    <property type="entry name" value="DNA-BINDING TRANSCRIPTIONAL ACTIVATOR DEVR_DOSR"/>
    <property type="match status" value="1"/>
</dbReference>
<accession>A0A556MXA8</accession>
<dbReference type="InterPro" id="IPR036388">
    <property type="entry name" value="WH-like_DNA-bd_sf"/>
</dbReference>
<dbReference type="PROSITE" id="PS50043">
    <property type="entry name" value="HTH_LUXR_2"/>
    <property type="match status" value="1"/>
</dbReference>
<dbReference type="CDD" id="cd06170">
    <property type="entry name" value="LuxR_C_like"/>
    <property type="match status" value="1"/>
</dbReference>
<keyword evidence="2" id="KW-0238">DNA-binding</keyword>
<dbReference type="InterPro" id="IPR000792">
    <property type="entry name" value="Tscrpt_reg_LuxR_C"/>
</dbReference>
<dbReference type="InterPro" id="IPR016032">
    <property type="entry name" value="Sig_transdc_resp-reg_C-effctor"/>
</dbReference>
<evidence type="ECO:0000256" key="2">
    <source>
        <dbReference type="ARBA" id="ARBA00023125"/>
    </source>
</evidence>
<dbReference type="AlphaFoldDB" id="A0A556MXA8"/>
<reference evidence="5 6" key="1">
    <citation type="submission" date="2019-07" db="EMBL/GenBank/DDBJ databases">
        <authorList>
            <person name="Huq M.A."/>
        </authorList>
    </citation>
    <scope>NUCLEOTIDE SEQUENCE [LARGE SCALE GENOMIC DNA]</scope>
    <source>
        <strain evidence="5 6">MAH-19</strain>
    </source>
</reference>
<keyword evidence="1" id="KW-0805">Transcription regulation</keyword>
<keyword evidence="6" id="KW-1185">Reference proteome</keyword>
<comment type="caution">
    <text evidence="5">The sequence shown here is derived from an EMBL/GenBank/DDBJ whole genome shotgun (WGS) entry which is preliminary data.</text>
</comment>
<evidence type="ECO:0000259" key="4">
    <source>
        <dbReference type="PROSITE" id="PS50043"/>
    </source>
</evidence>
<name>A0A556MXA8_9SPHI</name>
<keyword evidence="3" id="KW-0804">Transcription</keyword>
<evidence type="ECO:0000256" key="1">
    <source>
        <dbReference type="ARBA" id="ARBA00023015"/>
    </source>
</evidence>
<dbReference type="Gene3D" id="1.10.10.10">
    <property type="entry name" value="Winged helix-like DNA-binding domain superfamily/Winged helix DNA-binding domain"/>
    <property type="match status" value="1"/>
</dbReference>
<gene>
    <name evidence="5" type="ORF">FO440_09845</name>
</gene>
<dbReference type="Proteomes" id="UP000318733">
    <property type="component" value="Unassembled WGS sequence"/>
</dbReference>
<protein>
    <submittedName>
        <fullName evidence="5">Helix-turn-helix transcriptional regulator</fullName>
    </submittedName>
</protein>
<organism evidence="5 6">
    <name type="scientific">Mucilaginibacter corticis</name>
    <dbReference type="NCBI Taxonomy" id="2597670"/>
    <lineage>
        <taxon>Bacteria</taxon>
        <taxon>Pseudomonadati</taxon>
        <taxon>Bacteroidota</taxon>
        <taxon>Sphingobacteriia</taxon>
        <taxon>Sphingobacteriales</taxon>
        <taxon>Sphingobacteriaceae</taxon>
        <taxon>Mucilaginibacter</taxon>
    </lineage>
</organism>
<evidence type="ECO:0000313" key="6">
    <source>
        <dbReference type="Proteomes" id="UP000318733"/>
    </source>
</evidence>
<dbReference type="OrthoDB" id="9797341at2"/>
<dbReference type="GO" id="GO:0003677">
    <property type="term" value="F:DNA binding"/>
    <property type="evidence" value="ECO:0007669"/>
    <property type="project" value="UniProtKB-KW"/>
</dbReference>
<dbReference type="SMART" id="SM00421">
    <property type="entry name" value="HTH_LUXR"/>
    <property type="match status" value="1"/>
</dbReference>
<dbReference type="PANTHER" id="PTHR44688">
    <property type="entry name" value="DNA-BINDING TRANSCRIPTIONAL ACTIVATOR DEVR_DOSR"/>
    <property type="match status" value="1"/>
</dbReference>